<dbReference type="InterPro" id="IPR002541">
    <property type="entry name" value="Cyt_c_assembly"/>
</dbReference>
<dbReference type="PANTHER" id="PTHR30071">
    <property type="entry name" value="HEME EXPORTER PROTEIN C"/>
    <property type="match status" value="1"/>
</dbReference>
<organism evidence="8 9">
    <name type="scientific">Haloferula chungangensis</name>
    <dbReference type="NCBI Taxonomy" id="1048331"/>
    <lineage>
        <taxon>Bacteria</taxon>
        <taxon>Pseudomonadati</taxon>
        <taxon>Verrucomicrobiota</taxon>
        <taxon>Verrucomicrobiia</taxon>
        <taxon>Verrucomicrobiales</taxon>
        <taxon>Verrucomicrobiaceae</taxon>
        <taxon>Haloferula</taxon>
    </lineage>
</organism>
<feature type="transmembrane region" description="Helical" evidence="6">
    <location>
        <begin position="627"/>
        <end position="648"/>
    </location>
</feature>
<evidence type="ECO:0000256" key="2">
    <source>
        <dbReference type="ARBA" id="ARBA00022692"/>
    </source>
</evidence>
<dbReference type="Proteomes" id="UP001596472">
    <property type="component" value="Unassembled WGS sequence"/>
</dbReference>
<keyword evidence="2 6" id="KW-0812">Transmembrane</keyword>
<dbReference type="InterPro" id="IPR045062">
    <property type="entry name" value="Cyt_c_biogenesis_CcsA/CcmC"/>
</dbReference>
<feature type="transmembrane region" description="Helical" evidence="6">
    <location>
        <begin position="350"/>
        <end position="370"/>
    </location>
</feature>
<comment type="caution">
    <text evidence="8">The sequence shown here is derived from an EMBL/GenBank/DDBJ whole genome shotgun (WGS) entry which is preliminary data.</text>
</comment>
<name>A0ABW2L3B8_9BACT</name>
<feature type="transmembrane region" description="Helical" evidence="6">
    <location>
        <begin position="412"/>
        <end position="432"/>
    </location>
</feature>
<dbReference type="Pfam" id="PF01578">
    <property type="entry name" value="Cytochrom_C_asm"/>
    <property type="match status" value="1"/>
</dbReference>
<feature type="transmembrane region" description="Helical" evidence="6">
    <location>
        <begin position="528"/>
        <end position="550"/>
    </location>
</feature>
<protein>
    <submittedName>
        <fullName evidence="8">Cytochrome c biogenesis protein</fullName>
    </submittedName>
</protein>
<evidence type="ECO:0000256" key="1">
    <source>
        <dbReference type="ARBA" id="ARBA00004141"/>
    </source>
</evidence>
<proteinExistence type="predicted"/>
<evidence type="ECO:0000256" key="6">
    <source>
        <dbReference type="SAM" id="Phobius"/>
    </source>
</evidence>
<feature type="transmembrane region" description="Helical" evidence="6">
    <location>
        <begin position="479"/>
        <end position="508"/>
    </location>
</feature>
<dbReference type="PANTHER" id="PTHR30071:SF1">
    <property type="entry name" value="CYTOCHROME B_B6 PROTEIN-RELATED"/>
    <property type="match status" value="1"/>
</dbReference>
<evidence type="ECO:0000313" key="8">
    <source>
        <dbReference type="EMBL" id="MFC7335779.1"/>
    </source>
</evidence>
<evidence type="ECO:0000259" key="7">
    <source>
        <dbReference type="Pfam" id="PF01578"/>
    </source>
</evidence>
<accession>A0ABW2L3B8</accession>
<dbReference type="EMBL" id="JBHTBS010000001">
    <property type="protein sequence ID" value="MFC7335779.1"/>
    <property type="molecule type" value="Genomic_DNA"/>
</dbReference>
<feature type="transmembrane region" description="Helical" evidence="6">
    <location>
        <begin position="565"/>
        <end position="582"/>
    </location>
</feature>
<feature type="domain" description="Cytochrome c assembly protein" evidence="7">
    <location>
        <begin position="412"/>
        <end position="617"/>
    </location>
</feature>
<keyword evidence="3" id="KW-0201">Cytochrome c-type biogenesis</keyword>
<gene>
    <name evidence="8" type="ORF">ACFQY0_01215</name>
</gene>
<comment type="subcellular location">
    <subcellularLocation>
        <location evidence="1">Membrane</location>
        <topology evidence="1">Multi-pass membrane protein</topology>
    </subcellularLocation>
</comment>
<dbReference type="RefSeq" id="WP_379708236.1">
    <property type="nucleotide sequence ID" value="NZ_JBHTBS010000001.1"/>
</dbReference>
<feature type="transmembrane region" description="Helical" evidence="6">
    <location>
        <begin position="382"/>
        <end position="400"/>
    </location>
</feature>
<sequence length="667" mass="74400">MNQPARWILFGLGLLLFVVALKKTYDNATPPDEVRVVEGYKPWDKETLELADTLPVQDGGRIKPLTTYAGFSMLRIYGARSMEIMPEEGGEKIRIKPLAWLMDVFFRPQYSIQMPSFRIEDSEILRAIGVEPGDRRDRYSYEDLEPGRDRLFELARGYGEIPAERRDGMEKQIIALASNVQTYEQLLGTFGMARGGLVMESLGGSDDHPKRADVSSVMATAEVIQGVLQRSQAEKTPIPAHVQSLLEQIINGANAAKFGLFVFPSSNEEDEKWLSPGERVMNVMQMKTREAEQSIKDIALMEATARALPEGEEVFRARFGEFKDSVVERAEARGEYAQIQLEADYYKMNWFLYALVFFLMGTVLAIGMWMTGRTLAGTIFTWSVWATTLCGLVFVIIPIVKRCIIMQRPPVGNLYDTIIFICAAVIILGALIELLTKRRFALGALPIAGVMLILLARMFEVGDAKDHMDPLVAVLRSNYWLTTHVICITLGYAGGLVTALLGMIYVLLRGLRLDGGDKDLRRSLTRAVYGMVCLTLFLSLVGTVLGGIWANDSWGRFWGWDPKENGALLIVLMNLAILHARLGGFLREWGIHLAAIFMAAVVTFSWWGVNLLGTGLHSYGFAEGGQYIWLLYGLVALLIVFGLIARTVENFQASEEKSSKGLKEVEG</sequence>
<keyword evidence="5 6" id="KW-0472">Membrane</keyword>
<reference evidence="9" key="1">
    <citation type="journal article" date="2019" name="Int. J. Syst. Evol. Microbiol.">
        <title>The Global Catalogue of Microorganisms (GCM) 10K type strain sequencing project: providing services to taxonomists for standard genome sequencing and annotation.</title>
        <authorList>
            <consortium name="The Broad Institute Genomics Platform"/>
            <consortium name="The Broad Institute Genome Sequencing Center for Infectious Disease"/>
            <person name="Wu L."/>
            <person name="Ma J."/>
        </authorList>
    </citation>
    <scope>NUCLEOTIDE SEQUENCE [LARGE SCALE GENOMIC DNA]</scope>
    <source>
        <strain evidence="9">CGMCC 4.1467</strain>
    </source>
</reference>
<feature type="transmembrane region" description="Helical" evidence="6">
    <location>
        <begin position="589"/>
        <end position="607"/>
    </location>
</feature>
<feature type="transmembrane region" description="Helical" evidence="6">
    <location>
        <begin position="439"/>
        <end position="459"/>
    </location>
</feature>
<keyword evidence="9" id="KW-1185">Reference proteome</keyword>
<keyword evidence="4 6" id="KW-1133">Transmembrane helix</keyword>
<evidence type="ECO:0000256" key="3">
    <source>
        <dbReference type="ARBA" id="ARBA00022748"/>
    </source>
</evidence>
<evidence type="ECO:0000313" key="9">
    <source>
        <dbReference type="Proteomes" id="UP001596472"/>
    </source>
</evidence>
<evidence type="ECO:0000256" key="5">
    <source>
        <dbReference type="ARBA" id="ARBA00023136"/>
    </source>
</evidence>
<evidence type="ECO:0000256" key="4">
    <source>
        <dbReference type="ARBA" id="ARBA00022989"/>
    </source>
</evidence>